<accession>A0A3A1YJP6</accession>
<dbReference type="PRINTS" id="PR00079">
    <property type="entry name" value="G6PDHDRGNASE"/>
</dbReference>
<dbReference type="InterPro" id="IPR001282">
    <property type="entry name" value="G6P_DH"/>
</dbReference>
<dbReference type="EMBL" id="NRJG01000086">
    <property type="protein sequence ID" value="RIY37469.1"/>
    <property type="molecule type" value="Genomic_DNA"/>
</dbReference>
<keyword evidence="3 7" id="KW-0313">Glucose metabolism</keyword>
<evidence type="ECO:0000256" key="3">
    <source>
        <dbReference type="ARBA" id="ARBA00022526"/>
    </source>
</evidence>
<comment type="pathway">
    <text evidence="1 7">Carbohydrate degradation; pentose phosphate pathway; D-ribulose 5-phosphate from D-glucose 6-phosphate (oxidative stage): step 1/3.</text>
</comment>
<dbReference type="Proteomes" id="UP000265916">
    <property type="component" value="Unassembled WGS sequence"/>
</dbReference>
<dbReference type="Gene3D" id="3.30.360.10">
    <property type="entry name" value="Dihydrodipicolinate Reductase, domain 2"/>
    <property type="match status" value="1"/>
</dbReference>
<dbReference type="PROSITE" id="PS00069">
    <property type="entry name" value="G6P_DEHYDROGENASE"/>
    <property type="match status" value="1"/>
</dbReference>
<dbReference type="GO" id="GO:0009051">
    <property type="term" value="P:pentose-phosphate shunt, oxidative branch"/>
    <property type="evidence" value="ECO:0007669"/>
    <property type="project" value="TreeGrafter"/>
</dbReference>
<dbReference type="InterPro" id="IPR019796">
    <property type="entry name" value="G6P_DH_AS"/>
</dbReference>
<keyword evidence="6 7" id="KW-0119">Carbohydrate metabolism</keyword>
<comment type="similarity">
    <text evidence="2 7">Belongs to the glucose-6-phosphate dehydrogenase family.</text>
</comment>
<sequence length="515" mass="59331">MKNQNSVIVIFGATGDLTQRKLLPSLFGLFCNDLTPETFKIMAIGRKEIDNQEFINKCRNSIDKVKDSFLRESQKQDPATAEKLLNDFVSKIMYVKADANEAGDYQHLKEELECTAQELNIPNNVVFYLSTPPSAYTTIAQHLHNVGLANEENGWKRLIIEKPFGYDVKTANELNDNLHKYFLESQLYRIDHYLGKETVQNILVFRFANTLFEPLWNRNYISYVEITAAESLGVEGRAAYYDHSGALRDMLQNHLLNVLSFVAMEAPAHIDADSIRDEQVKVIRSLRPIKPETIEQQVLLGQYGKDPQDPSRKAYLEEEGVDPNSKTETYIQAKVEIDNWRWAGVPFFIRTGKRLKDRIAEITIHFKRSPHQDFRNKAPENNLVIRLQPNEAIQMNFGMKRPGSGFAFTEVPMDFKYTDLNRSEKHLLILDAYQRLLLDTIRGDATLFTRSDFVNECWKYVQPIIDYKENNPVIQQYASGSWGPDASVDLLQQSGFKWHFDCVAEREAELANKQQ</sequence>
<dbReference type="EC" id="1.1.1.49" evidence="7"/>
<dbReference type="HAMAP" id="MF_00966">
    <property type="entry name" value="G6PD"/>
    <property type="match status" value="1"/>
</dbReference>
<comment type="function">
    <text evidence="7">Catalyzes the oxidation of glucose 6-phosphate to 6-phosphogluconolactone.</text>
</comment>
<dbReference type="Pfam" id="PF00479">
    <property type="entry name" value="G6PD_N"/>
    <property type="match status" value="1"/>
</dbReference>
<evidence type="ECO:0000313" key="11">
    <source>
        <dbReference type="Proteomes" id="UP000265916"/>
    </source>
</evidence>
<dbReference type="InterPro" id="IPR022675">
    <property type="entry name" value="G6P_DH_C"/>
</dbReference>
<feature type="binding site" evidence="7">
    <location>
        <position position="249"/>
    </location>
    <ligand>
        <name>substrate</name>
    </ligand>
</feature>
<dbReference type="InterPro" id="IPR036291">
    <property type="entry name" value="NAD(P)-bd_dom_sf"/>
</dbReference>
<name>A0A3A1YJP6_9GAMM</name>
<feature type="binding site" evidence="7">
    <location>
        <position position="46"/>
    </location>
    <ligand>
        <name>NADP(+)</name>
        <dbReference type="ChEBI" id="CHEBI:58349"/>
    </ligand>
</feature>
<comment type="catalytic activity">
    <reaction evidence="7">
        <text>D-glucose 6-phosphate + NADP(+) = 6-phospho-D-glucono-1,5-lactone + NADPH + H(+)</text>
        <dbReference type="Rhea" id="RHEA:15841"/>
        <dbReference type="ChEBI" id="CHEBI:15378"/>
        <dbReference type="ChEBI" id="CHEBI:57783"/>
        <dbReference type="ChEBI" id="CHEBI:57955"/>
        <dbReference type="ChEBI" id="CHEBI:58349"/>
        <dbReference type="ChEBI" id="CHEBI:61548"/>
        <dbReference type="EC" id="1.1.1.49"/>
    </reaction>
</comment>
<keyword evidence="4 7" id="KW-0521">NADP</keyword>
<evidence type="ECO:0000313" key="10">
    <source>
        <dbReference type="EMBL" id="RIY37469.1"/>
    </source>
</evidence>
<feature type="binding site" evidence="7">
    <location>
        <position position="353"/>
    </location>
    <ligand>
        <name>substrate</name>
    </ligand>
</feature>
<dbReference type="SUPFAM" id="SSF55347">
    <property type="entry name" value="Glyceraldehyde-3-phosphate dehydrogenase-like, C-terminal domain"/>
    <property type="match status" value="1"/>
</dbReference>
<evidence type="ECO:0000256" key="7">
    <source>
        <dbReference type="HAMAP-Rule" id="MF_00966"/>
    </source>
</evidence>
<dbReference type="PANTHER" id="PTHR23429:SF0">
    <property type="entry name" value="GLUCOSE-6-PHOSPHATE 1-DEHYDROGENASE"/>
    <property type="match status" value="1"/>
</dbReference>
<proteinExistence type="inferred from homology"/>
<dbReference type="GO" id="GO:0004345">
    <property type="term" value="F:glucose-6-phosphate dehydrogenase activity"/>
    <property type="evidence" value="ECO:0007669"/>
    <property type="project" value="UniProtKB-UniRule"/>
</dbReference>
<dbReference type="PANTHER" id="PTHR23429">
    <property type="entry name" value="GLUCOSE-6-PHOSPHATE 1-DEHYDROGENASE G6PD"/>
    <property type="match status" value="1"/>
</dbReference>
<dbReference type="InterPro" id="IPR022674">
    <property type="entry name" value="G6P_DH_NAD-bd"/>
</dbReference>
<dbReference type="GO" id="GO:0005829">
    <property type="term" value="C:cytosol"/>
    <property type="evidence" value="ECO:0007669"/>
    <property type="project" value="TreeGrafter"/>
</dbReference>
<dbReference type="AlphaFoldDB" id="A0A3A1YJP6"/>
<evidence type="ECO:0000256" key="2">
    <source>
        <dbReference type="ARBA" id="ARBA00009975"/>
    </source>
</evidence>
<comment type="caution">
    <text evidence="7">Lacks conserved residue(s) required for the propagation of feature annotation.</text>
</comment>
<dbReference type="OrthoDB" id="9802739at2"/>
<evidence type="ECO:0000256" key="4">
    <source>
        <dbReference type="ARBA" id="ARBA00022857"/>
    </source>
</evidence>
<feature type="binding site" evidence="7">
    <location>
        <position position="162"/>
    </location>
    <ligand>
        <name>NADP(+)</name>
        <dbReference type="ChEBI" id="CHEBI:58349"/>
    </ligand>
</feature>
<organism evidence="10 11">
    <name type="scientific">Psittacicella hinzii</name>
    <dbReference type="NCBI Taxonomy" id="2028575"/>
    <lineage>
        <taxon>Bacteria</taxon>
        <taxon>Pseudomonadati</taxon>
        <taxon>Pseudomonadota</taxon>
        <taxon>Gammaproteobacteria</taxon>
        <taxon>Pasteurellales</taxon>
        <taxon>Psittacicellaceae</taxon>
        <taxon>Psittacicella</taxon>
    </lineage>
</organism>
<feature type="domain" description="Glucose-6-phosphate dehydrogenase C-terminal" evidence="9">
    <location>
        <begin position="203"/>
        <end position="499"/>
    </location>
</feature>
<feature type="binding site" evidence="7">
    <location>
        <position position="230"/>
    </location>
    <ligand>
        <name>substrate</name>
    </ligand>
</feature>
<keyword evidence="5 7" id="KW-0560">Oxidoreductase</keyword>
<feature type="binding site" evidence="7">
    <location>
        <position position="196"/>
    </location>
    <ligand>
        <name>substrate</name>
    </ligand>
</feature>
<keyword evidence="11" id="KW-1185">Reference proteome</keyword>
<feature type="domain" description="Glucose-6-phosphate dehydrogenase NAD-binding" evidence="8">
    <location>
        <begin position="9"/>
        <end position="201"/>
    </location>
</feature>
<gene>
    <name evidence="7" type="primary">zwf</name>
    <name evidence="10" type="ORF">CKF58_04935</name>
</gene>
<dbReference type="GO" id="GO:0050661">
    <property type="term" value="F:NADP binding"/>
    <property type="evidence" value="ECO:0007669"/>
    <property type="project" value="UniProtKB-UniRule"/>
</dbReference>
<dbReference type="Pfam" id="PF02781">
    <property type="entry name" value="G6PD_C"/>
    <property type="match status" value="1"/>
</dbReference>
<dbReference type="UniPathway" id="UPA00115">
    <property type="reaction ID" value="UER00408"/>
</dbReference>
<dbReference type="NCBIfam" id="TIGR00871">
    <property type="entry name" value="zwf"/>
    <property type="match status" value="1"/>
</dbReference>
<feature type="active site" description="Proton acceptor" evidence="7">
    <location>
        <position position="254"/>
    </location>
</feature>
<dbReference type="SUPFAM" id="SSF51735">
    <property type="entry name" value="NAD(P)-binding Rossmann-fold domains"/>
    <property type="match status" value="1"/>
</dbReference>
<dbReference type="GO" id="GO:0006006">
    <property type="term" value="P:glucose metabolic process"/>
    <property type="evidence" value="ECO:0007669"/>
    <property type="project" value="UniProtKB-KW"/>
</dbReference>
<dbReference type="RefSeq" id="WP_119531570.1">
    <property type="nucleotide sequence ID" value="NZ_JBHSSP010000039.1"/>
</dbReference>
<reference evidence="10 11" key="1">
    <citation type="submission" date="2017-08" db="EMBL/GenBank/DDBJ databases">
        <title>Reclassification of Bisgaard taxon 37 and 44.</title>
        <authorList>
            <person name="Christensen H."/>
        </authorList>
    </citation>
    <scope>NUCLEOTIDE SEQUENCE [LARGE SCALE GENOMIC DNA]</scope>
    <source>
        <strain evidence="10 11">111</strain>
    </source>
</reference>
<evidence type="ECO:0000256" key="1">
    <source>
        <dbReference type="ARBA" id="ARBA00004937"/>
    </source>
</evidence>
<evidence type="ECO:0000259" key="9">
    <source>
        <dbReference type="Pfam" id="PF02781"/>
    </source>
</evidence>
<comment type="caution">
    <text evidence="10">The sequence shown here is derived from an EMBL/GenBank/DDBJ whole genome shotgun (WGS) entry which is preliminary data.</text>
</comment>
<dbReference type="Gene3D" id="3.40.50.720">
    <property type="entry name" value="NAD(P)-binding Rossmann-like Domain"/>
    <property type="match status" value="1"/>
</dbReference>
<evidence type="ECO:0000256" key="5">
    <source>
        <dbReference type="ARBA" id="ARBA00023002"/>
    </source>
</evidence>
<feature type="binding site" evidence="7">
    <location>
        <position position="192"/>
    </location>
    <ligand>
        <name>substrate</name>
    </ligand>
</feature>
<protein>
    <recommendedName>
        <fullName evidence="7">Glucose-6-phosphate 1-dehydrogenase</fullName>
        <shortName evidence="7">G6PD</shortName>
        <ecNumber evidence="7">1.1.1.49</ecNumber>
    </recommendedName>
</protein>
<dbReference type="PIRSF" id="PIRSF000110">
    <property type="entry name" value="G6PD"/>
    <property type="match status" value="1"/>
</dbReference>
<evidence type="ECO:0000259" key="8">
    <source>
        <dbReference type="Pfam" id="PF00479"/>
    </source>
</evidence>
<evidence type="ECO:0000256" key="6">
    <source>
        <dbReference type="ARBA" id="ARBA00023277"/>
    </source>
</evidence>